<reference evidence="3" key="2">
    <citation type="journal article" date="2024" name="Plant">
        <title>Genomic evolution and insights into agronomic trait innovations of Sesamum species.</title>
        <authorList>
            <person name="Miao H."/>
            <person name="Wang L."/>
            <person name="Qu L."/>
            <person name="Liu H."/>
            <person name="Sun Y."/>
            <person name="Le M."/>
            <person name="Wang Q."/>
            <person name="Wei S."/>
            <person name="Zheng Y."/>
            <person name="Lin W."/>
            <person name="Duan Y."/>
            <person name="Cao H."/>
            <person name="Xiong S."/>
            <person name="Wang X."/>
            <person name="Wei L."/>
            <person name="Li C."/>
            <person name="Ma Q."/>
            <person name="Ju M."/>
            <person name="Zhao R."/>
            <person name="Li G."/>
            <person name="Mu C."/>
            <person name="Tian Q."/>
            <person name="Mei H."/>
            <person name="Zhang T."/>
            <person name="Gao T."/>
            <person name="Zhang H."/>
        </authorList>
    </citation>
    <scope>NUCLEOTIDE SEQUENCE</scope>
    <source>
        <strain evidence="3">KEN1</strain>
    </source>
</reference>
<dbReference type="GO" id="GO:0003676">
    <property type="term" value="F:nucleic acid binding"/>
    <property type="evidence" value="ECO:0007669"/>
    <property type="project" value="InterPro"/>
</dbReference>
<dbReference type="SUPFAM" id="SSF53098">
    <property type="entry name" value="Ribonuclease H-like"/>
    <property type="match status" value="1"/>
</dbReference>
<gene>
    <name evidence="3" type="ORF">Slati_3090800</name>
</gene>
<dbReference type="Gene3D" id="3.30.420.10">
    <property type="entry name" value="Ribonuclease H-like superfamily/Ribonuclease H"/>
    <property type="match status" value="1"/>
</dbReference>
<dbReference type="AlphaFoldDB" id="A0AAW2UU52"/>
<name>A0AAW2UU52_9LAMI</name>
<dbReference type="EMBL" id="JACGWN010000011">
    <property type="protein sequence ID" value="KAL0420679.1"/>
    <property type="molecule type" value="Genomic_DNA"/>
</dbReference>
<sequence length="124" mass="14412">MAGMKMTHEAGARHIIAYLDSQLEVKQVEGTYEAQEENMIQYLQQIAELRTGFESFQIIQILREENVKAEYLSKLASALEDCRTRHITIQYLSKLRAPVLEEGCFPDNRWEAARHKARAIRFLL</sequence>
<dbReference type="Pfam" id="PF13456">
    <property type="entry name" value="RVT_3"/>
    <property type="match status" value="1"/>
</dbReference>
<evidence type="ECO:0000313" key="3">
    <source>
        <dbReference type="EMBL" id="KAL0420679.1"/>
    </source>
</evidence>
<feature type="domain" description="RNase H type-1" evidence="2">
    <location>
        <begin position="2"/>
        <end position="75"/>
    </location>
</feature>
<evidence type="ECO:0000256" key="1">
    <source>
        <dbReference type="SAM" id="Coils"/>
    </source>
</evidence>
<reference evidence="3" key="1">
    <citation type="submission" date="2020-06" db="EMBL/GenBank/DDBJ databases">
        <authorList>
            <person name="Li T."/>
            <person name="Hu X."/>
            <person name="Zhang T."/>
            <person name="Song X."/>
            <person name="Zhang H."/>
            <person name="Dai N."/>
            <person name="Sheng W."/>
            <person name="Hou X."/>
            <person name="Wei L."/>
        </authorList>
    </citation>
    <scope>NUCLEOTIDE SEQUENCE</scope>
    <source>
        <strain evidence="3">KEN1</strain>
        <tissue evidence="3">Leaf</tissue>
    </source>
</reference>
<dbReference type="GO" id="GO:0004523">
    <property type="term" value="F:RNA-DNA hybrid ribonuclease activity"/>
    <property type="evidence" value="ECO:0007669"/>
    <property type="project" value="InterPro"/>
</dbReference>
<protein>
    <recommendedName>
        <fullName evidence="2">RNase H type-1 domain-containing protein</fullName>
    </recommendedName>
</protein>
<comment type="caution">
    <text evidence="3">The sequence shown here is derived from an EMBL/GenBank/DDBJ whole genome shotgun (WGS) entry which is preliminary data.</text>
</comment>
<feature type="coiled-coil region" evidence="1">
    <location>
        <begin position="25"/>
        <end position="52"/>
    </location>
</feature>
<dbReference type="PANTHER" id="PTHR48475:SF2">
    <property type="entry name" value="RIBONUCLEASE H"/>
    <property type="match status" value="1"/>
</dbReference>
<keyword evidence="1" id="KW-0175">Coiled coil</keyword>
<evidence type="ECO:0000259" key="2">
    <source>
        <dbReference type="Pfam" id="PF13456"/>
    </source>
</evidence>
<dbReference type="InterPro" id="IPR036397">
    <property type="entry name" value="RNaseH_sf"/>
</dbReference>
<accession>A0AAW2UU52</accession>
<proteinExistence type="predicted"/>
<dbReference type="InterPro" id="IPR002156">
    <property type="entry name" value="RNaseH_domain"/>
</dbReference>
<dbReference type="PANTHER" id="PTHR48475">
    <property type="entry name" value="RIBONUCLEASE H"/>
    <property type="match status" value="1"/>
</dbReference>
<dbReference type="InterPro" id="IPR012337">
    <property type="entry name" value="RNaseH-like_sf"/>
</dbReference>
<organism evidence="3">
    <name type="scientific">Sesamum latifolium</name>
    <dbReference type="NCBI Taxonomy" id="2727402"/>
    <lineage>
        <taxon>Eukaryota</taxon>
        <taxon>Viridiplantae</taxon>
        <taxon>Streptophyta</taxon>
        <taxon>Embryophyta</taxon>
        <taxon>Tracheophyta</taxon>
        <taxon>Spermatophyta</taxon>
        <taxon>Magnoliopsida</taxon>
        <taxon>eudicotyledons</taxon>
        <taxon>Gunneridae</taxon>
        <taxon>Pentapetalae</taxon>
        <taxon>asterids</taxon>
        <taxon>lamiids</taxon>
        <taxon>Lamiales</taxon>
        <taxon>Pedaliaceae</taxon>
        <taxon>Sesamum</taxon>
    </lineage>
</organism>